<dbReference type="PROSITE" id="PS51186">
    <property type="entry name" value="GNAT"/>
    <property type="match status" value="1"/>
</dbReference>
<sequence>MAAGESPPTVLRPCQESDIPALNAIYSHYVHNSVATFATEPTTDEDQLQTFRSVKRQALPFIVGVDTSASTAIVGHCYASGFRPDRAGYRHTVEVSIWCHPAHQGRGVGTALLRRMLAVLEQPGRWPEYACDARPEDSIVRQVVVCMSVDEEGKRGGLALKEFYERFGFEVVGRMKEVGHKFDRWIDTMYLQKSLW</sequence>
<organism evidence="4 5">
    <name type="scientific">Lineolata rhizophorae</name>
    <dbReference type="NCBI Taxonomy" id="578093"/>
    <lineage>
        <taxon>Eukaryota</taxon>
        <taxon>Fungi</taxon>
        <taxon>Dikarya</taxon>
        <taxon>Ascomycota</taxon>
        <taxon>Pezizomycotina</taxon>
        <taxon>Dothideomycetes</taxon>
        <taxon>Dothideomycetes incertae sedis</taxon>
        <taxon>Lineolatales</taxon>
        <taxon>Lineolataceae</taxon>
        <taxon>Lineolata</taxon>
    </lineage>
</organism>
<accession>A0A6A6NWT0</accession>
<dbReference type="CDD" id="cd04301">
    <property type="entry name" value="NAT_SF"/>
    <property type="match status" value="1"/>
</dbReference>
<dbReference type="OrthoDB" id="2129362at2759"/>
<dbReference type="SUPFAM" id="SSF55729">
    <property type="entry name" value="Acyl-CoA N-acyltransferases (Nat)"/>
    <property type="match status" value="1"/>
</dbReference>
<feature type="domain" description="N-acetyltransferase" evidence="3">
    <location>
        <begin position="9"/>
        <end position="196"/>
    </location>
</feature>
<dbReference type="InterPro" id="IPR000182">
    <property type="entry name" value="GNAT_dom"/>
</dbReference>
<dbReference type="Proteomes" id="UP000799766">
    <property type="component" value="Unassembled WGS sequence"/>
</dbReference>
<evidence type="ECO:0000256" key="2">
    <source>
        <dbReference type="ARBA" id="ARBA00023315"/>
    </source>
</evidence>
<evidence type="ECO:0000313" key="4">
    <source>
        <dbReference type="EMBL" id="KAF2456196.1"/>
    </source>
</evidence>
<dbReference type="EMBL" id="MU001684">
    <property type="protein sequence ID" value="KAF2456196.1"/>
    <property type="molecule type" value="Genomic_DNA"/>
</dbReference>
<reference evidence="4" key="1">
    <citation type="journal article" date="2020" name="Stud. Mycol.">
        <title>101 Dothideomycetes genomes: a test case for predicting lifestyles and emergence of pathogens.</title>
        <authorList>
            <person name="Haridas S."/>
            <person name="Albert R."/>
            <person name="Binder M."/>
            <person name="Bloem J."/>
            <person name="Labutti K."/>
            <person name="Salamov A."/>
            <person name="Andreopoulos B."/>
            <person name="Baker S."/>
            <person name="Barry K."/>
            <person name="Bills G."/>
            <person name="Bluhm B."/>
            <person name="Cannon C."/>
            <person name="Castanera R."/>
            <person name="Culley D."/>
            <person name="Daum C."/>
            <person name="Ezra D."/>
            <person name="Gonzalez J."/>
            <person name="Henrissat B."/>
            <person name="Kuo A."/>
            <person name="Liang C."/>
            <person name="Lipzen A."/>
            <person name="Lutzoni F."/>
            <person name="Magnuson J."/>
            <person name="Mondo S."/>
            <person name="Nolan M."/>
            <person name="Ohm R."/>
            <person name="Pangilinan J."/>
            <person name="Park H.-J."/>
            <person name="Ramirez L."/>
            <person name="Alfaro M."/>
            <person name="Sun H."/>
            <person name="Tritt A."/>
            <person name="Yoshinaga Y."/>
            <person name="Zwiers L.-H."/>
            <person name="Turgeon B."/>
            <person name="Goodwin S."/>
            <person name="Spatafora J."/>
            <person name="Crous P."/>
            <person name="Grigoriev I."/>
        </authorList>
    </citation>
    <scope>NUCLEOTIDE SEQUENCE</scope>
    <source>
        <strain evidence="4">ATCC 16933</strain>
    </source>
</reference>
<protein>
    <submittedName>
        <fullName evidence="4">Acyl-CoA N-acyltransferase</fullName>
    </submittedName>
</protein>
<dbReference type="InterPro" id="IPR016181">
    <property type="entry name" value="Acyl_CoA_acyltransferase"/>
</dbReference>
<evidence type="ECO:0000259" key="3">
    <source>
        <dbReference type="PROSITE" id="PS51186"/>
    </source>
</evidence>
<name>A0A6A6NWT0_9PEZI</name>
<evidence type="ECO:0000256" key="1">
    <source>
        <dbReference type="ARBA" id="ARBA00022679"/>
    </source>
</evidence>
<dbReference type="Gene3D" id="3.40.630.30">
    <property type="match status" value="1"/>
</dbReference>
<keyword evidence="5" id="KW-1185">Reference proteome</keyword>
<evidence type="ECO:0000313" key="5">
    <source>
        <dbReference type="Proteomes" id="UP000799766"/>
    </source>
</evidence>
<proteinExistence type="predicted"/>
<keyword evidence="2 4" id="KW-0012">Acyltransferase</keyword>
<dbReference type="Pfam" id="PF13420">
    <property type="entry name" value="Acetyltransf_4"/>
    <property type="match status" value="1"/>
</dbReference>
<dbReference type="PANTHER" id="PTHR43072">
    <property type="entry name" value="N-ACETYLTRANSFERASE"/>
    <property type="match status" value="1"/>
</dbReference>
<dbReference type="PANTHER" id="PTHR43072:SF23">
    <property type="entry name" value="UPF0039 PROTEIN C11D3.02C"/>
    <property type="match status" value="1"/>
</dbReference>
<gene>
    <name evidence="4" type="ORF">BDY21DRAFT_306112</name>
</gene>
<keyword evidence="1 4" id="KW-0808">Transferase</keyword>
<dbReference type="AlphaFoldDB" id="A0A6A6NWT0"/>
<dbReference type="GO" id="GO:0016747">
    <property type="term" value="F:acyltransferase activity, transferring groups other than amino-acyl groups"/>
    <property type="evidence" value="ECO:0007669"/>
    <property type="project" value="InterPro"/>
</dbReference>